<proteinExistence type="predicted"/>
<evidence type="ECO:0000313" key="1">
    <source>
        <dbReference type="EMBL" id="OGY96438.1"/>
    </source>
</evidence>
<dbReference type="AlphaFoldDB" id="A0A1G2C4X2"/>
<gene>
    <name evidence="1" type="ORF">A2122_03000</name>
</gene>
<protein>
    <recommendedName>
        <fullName evidence="3">Caib/baif family protein</fullName>
    </recommendedName>
</protein>
<dbReference type="EMBL" id="MHKU01000031">
    <property type="protein sequence ID" value="OGY96438.1"/>
    <property type="molecule type" value="Genomic_DNA"/>
</dbReference>
<comment type="caution">
    <text evidence="1">The sequence shown here is derived from an EMBL/GenBank/DDBJ whole genome shotgun (WGS) entry which is preliminary data.</text>
</comment>
<sequence length="568" mass="65667">MKVPPPTFCWLCRAQRRMAWRNERSLFKRKSDFSGKEIFSAFAPDAPVKVYENEVWITDQWDPMQYGRDYDFSRNFFEQFRDLLHIVPSKNRNVVNGGPGTDYCNNFTDPKNCYLIFNGKDAEDCMYGNGYNLVKSSIDASHLSKCERCYEGFWLTSCANTFFSSQCESSFDLIFCRDCTGCNNCFGCVGLRKKSYCIFNEQYTKEQYEQRIKEFNLGSYSALEQMRKRVAEFWLKFPLRFMIGSHNEGVSGNYIEHSKNTHKSFLARECENVKFAQYLQELPGSREVYDYTAWGDANELAYECTGCGIGTHNIKFCYNVQQDTKNVEYSYMCNGCSDVFGCIGLKKKQYCVLNKQYTKEEYEALVTKIRSHMYDAPYTDVKGRIYKYGEYFPVELSPFAYNESIAQEFFPLDKNEAIAAGYTWRDPVERTYIPTRNAIDLPDSIATVSDSITNEIIGCAHEGKCNDQCTIAFRIIPDELAFYRANNIPLPRICPSCRHYRRISQRSKLHVYDRHCDCAGASSKNNVYKNSASHTHGASPCPNEFETSYGPDRSEIIYCEQCYQAEVA</sequence>
<accession>A0A1G2C4X2</accession>
<organism evidence="1 2">
    <name type="scientific">Candidatus Liptonbacteria bacterium GWB1_49_6</name>
    <dbReference type="NCBI Taxonomy" id="1798644"/>
    <lineage>
        <taxon>Bacteria</taxon>
        <taxon>Candidatus Liptoniibacteriota</taxon>
    </lineage>
</organism>
<name>A0A1G2C4X2_9BACT</name>
<evidence type="ECO:0000313" key="2">
    <source>
        <dbReference type="Proteomes" id="UP000176648"/>
    </source>
</evidence>
<evidence type="ECO:0008006" key="3">
    <source>
        <dbReference type="Google" id="ProtNLM"/>
    </source>
</evidence>
<dbReference type="Proteomes" id="UP000176648">
    <property type="component" value="Unassembled WGS sequence"/>
</dbReference>
<reference evidence="1 2" key="1">
    <citation type="journal article" date="2016" name="Nat. Commun.">
        <title>Thousands of microbial genomes shed light on interconnected biogeochemical processes in an aquifer system.</title>
        <authorList>
            <person name="Anantharaman K."/>
            <person name="Brown C.T."/>
            <person name="Hug L.A."/>
            <person name="Sharon I."/>
            <person name="Castelle C.J."/>
            <person name="Probst A.J."/>
            <person name="Thomas B.C."/>
            <person name="Singh A."/>
            <person name="Wilkins M.J."/>
            <person name="Karaoz U."/>
            <person name="Brodie E.L."/>
            <person name="Williams K.H."/>
            <person name="Hubbard S.S."/>
            <person name="Banfield J.F."/>
        </authorList>
    </citation>
    <scope>NUCLEOTIDE SEQUENCE [LARGE SCALE GENOMIC DNA]</scope>
</reference>